<keyword evidence="3" id="KW-1185">Reference proteome</keyword>
<dbReference type="OrthoDB" id="193478at2759"/>
<evidence type="ECO:0000313" key="2">
    <source>
        <dbReference type="EMBL" id="KZP27453.1"/>
    </source>
</evidence>
<dbReference type="AlphaFoldDB" id="A0A166QR96"/>
<feature type="transmembrane region" description="Helical" evidence="1">
    <location>
        <begin position="197"/>
        <end position="217"/>
    </location>
</feature>
<keyword evidence="1" id="KW-0472">Membrane</keyword>
<accession>A0A166QR96</accession>
<organism evidence="2 3">
    <name type="scientific">Athelia psychrophila</name>
    <dbReference type="NCBI Taxonomy" id="1759441"/>
    <lineage>
        <taxon>Eukaryota</taxon>
        <taxon>Fungi</taxon>
        <taxon>Dikarya</taxon>
        <taxon>Basidiomycota</taxon>
        <taxon>Agaricomycotina</taxon>
        <taxon>Agaricomycetes</taxon>
        <taxon>Agaricomycetidae</taxon>
        <taxon>Atheliales</taxon>
        <taxon>Atheliaceae</taxon>
        <taxon>Athelia</taxon>
    </lineage>
</organism>
<gene>
    <name evidence="2" type="ORF">FIBSPDRAFT_731068</name>
</gene>
<dbReference type="EMBL" id="KV417509">
    <property type="protein sequence ID" value="KZP27453.1"/>
    <property type="molecule type" value="Genomic_DNA"/>
</dbReference>
<protein>
    <recommendedName>
        <fullName evidence="4">DUF2306 domain-containing protein</fullName>
    </recommendedName>
</protein>
<sequence>MLPFTPHPAGPSFSASAESHFNPSQLVSESDYVQEDAVEDRKLAHPRASPVPSSARHTRFEGLANFYYTLSYTLGFKEKYSLSLFIVLGGALVCYCFARTLMMNPDNVRDKTIPGKACSEWFWYRQDLYKPCIMLHIYLSIISGIFVVFQFLPAIRRRSMILHRINGYMSLILLVPSTITGSIVARRAYGGELNSQSAFWTIGIMTIFSAAVGILNVKKTRVHRKWMLRTVAFAAAPITGRIISIMARYIVTQMGIYHAVGVDFPCYNHAGY</sequence>
<dbReference type="Proteomes" id="UP000076532">
    <property type="component" value="Unassembled WGS sequence"/>
</dbReference>
<evidence type="ECO:0008006" key="4">
    <source>
        <dbReference type="Google" id="ProtNLM"/>
    </source>
</evidence>
<reference evidence="2 3" key="1">
    <citation type="journal article" date="2016" name="Mol. Biol. Evol.">
        <title>Comparative Genomics of Early-Diverging Mushroom-Forming Fungi Provides Insights into the Origins of Lignocellulose Decay Capabilities.</title>
        <authorList>
            <person name="Nagy L.G."/>
            <person name="Riley R."/>
            <person name="Tritt A."/>
            <person name="Adam C."/>
            <person name="Daum C."/>
            <person name="Floudas D."/>
            <person name="Sun H."/>
            <person name="Yadav J.S."/>
            <person name="Pangilinan J."/>
            <person name="Larsson K.H."/>
            <person name="Matsuura K."/>
            <person name="Barry K."/>
            <person name="Labutti K."/>
            <person name="Kuo R."/>
            <person name="Ohm R.A."/>
            <person name="Bhattacharya S.S."/>
            <person name="Shirouzu T."/>
            <person name="Yoshinaga Y."/>
            <person name="Martin F.M."/>
            <person name="Grigoriev I.V."/>
            <person name="Hibbett D.S."/>
        </authorList>
    </citation>
    <scope>NUCLEOTIDE SEQUENCE [LARGE SCALE GENOMIC DNA]</scope>
    <source>
        <strain evidence="2 3">CBS 109695</strain>
    </source>
</reference>
<keyword evidence="1" id="KW-0812">Transmembrane</keyword>
<proteinExistence type="predicted"/>
<evidence type="ECO:0000313" key="3">
    <source>
        <dbReference type="Proteomes" id="UP000076532"/>
    </source>
</evidence>
<feature type="transmembrane region" description="Helical" evidence="1">
    <location>
        <begin position="133"/>
        <end position="155"/>
    </location>
</feature>
<dbReference type="STRING" id="436010.A0A166QR96"/>
<dbReference type="InterPro" id="IPR018750">
    <property type="entry name" value="DUF2306_membrane"/>
</dbReference>
<name>A0A166QR96_9AGAM</name>
<evidence type="ECO:0000256" key="1">
    <source>
        <dbReference type="SAM" id="Phobius"/>
    </source>
</evidence>
<feature type="transmembrane region" description="Helical" evidence="1">
    <location>
        <begin position="80"/>
        <end position="102"/>
    </location>
</feature>
<dbReference type="Pfam" id="PF10067">
    <property type="entry name" value="DUF2306"/>
    <property type="match status" value="1"/>
</dbReference>
<feature type="transmembrane region" description="Helical" evidence="1">
    <location>
        <begin position="167"/>
        <end position="185"/>
    </location>
</feature>
<keyword evidence="1" id="KW-1133">Transmembrane helix</keyword>